<comment type="caution">
    <text evidence="9">The sequence shown here is derived from an EMBL/GenBank/DDBJ whole genome shotgun (WGS) entry which is preliminary data.</text>
</comment>
<dbReference type="Proteomes" id="UP001620645">
    <property type="component" value="Unassembled WGS sequence"/>
</dbReference>
<dbReference type="PRINTS" id="PR00043">
    <property type="entry name" value="LEUZIPPRJUN"/>
</dbReference>
<keyword evidence="5" id="KW-0175">Coiled coil</keyword>
<organism evidence="9 10">
    <name type="scientific">Heterodera schachtii</name>
    <name type="common">Sugarbeet cyst nematode worm</name>
    <name type="synonym">Tylenchus schachtii</name>
    <dbReference type="NCBI Taxonomy" id="97005"/>
    <lineage>
        <taxon>Eukaryota</taxon>
        <taxon>Metazoa</taxon>
        <taxon>Ecdysozoa</taxon>
        <taxon>Nematoda</taxon>
        <taxon>Chromadorea</taxon>
        <taxon>Rhabditida</taxon>
        <taxon>Tylenchina</taxon>
        <taxon>Tylenchomorpha</taxon>
        <taxon>Tylenchoidea</taxon>
        <taxon>Heteroderidae</taxon>
        <taxon>Heteroderinae</taxon>
        <taxon>Heterodera</taxon>
    </lineage>
</organism>
<evidence type="ECO:0000256" key="5">
    <source>
        <dbReference type="SAM" id="Coils"/>
    </source>
</evidence>
<evidence type="ECO:0000256" key="3">
    <source>
        <dbReference type="ARBA" id="ARBA00023125"/>
    </source>
</evidence>
<dbReference type="InterPro" id="IPR050946">
    <property type="entry name" value="AP-1_TF_bZIP"/>
</dbReference>
<keyword evidence="7" id="KW-0472">Membrane</keyword>
<dbReference type="PROSITE" id="PS00036">
    <property type="entry name" value="BZIP_BASIC"/>
    <property type="match status" value="1"/>
</dbReference>
<dbReference type="Gene3D" id="1.20.5.170">
    <property type="match status" value="1"/>
</dbReference>
<dbReference type="Pfam" id="PF00170">
    <property type="entry name" value="bZIP_1"/>
    <property type="match status" value="1"/>
</dbReference>
<keyword evidence="4" id="KW-0804">Transcription</keyword>
<dbReference type="PANTHER" id="PTHR11462:SF35">
    <property type="entry name" value="TRANSCRIPTION FACTOR JRA"/>
    <property type="match status" value="1"/>
</dbReference>
<reference evidence="9 10" key="1">
    <citation type="submission" date="2024-10" db="EMBL/GenBank/DDBJ databases">
        <authorList>
            <person name="Kim D."/>
        </authorList>
    </citation>
    <scope>NUCLEOTIDE SEQUENCE [LARGE SCALE GENOMIC DNA]</scope>
    <source>
        <strain evidence="9">Taebaek</strain>
    </source>
</reference>
<keyword evidence="7" id="KW-1133">Transmembrane helix</keyword>
<gene>
    <name evidence="9" type="ORF">niasHS_002876</name>
</gene>
<feature type="coiled-coil region" evidence="5">
    <location>
        <begin position="452"/>
        <end position="500"/>
    </location>
</feature>
<feature type="transmembrane region" description="Helical" evidence="7">
    <location>
        <begin position="512"/>
        <end position="534"/>
    </location>
</feature>
<name>A0ABD2K956_HETSC</name>
<evidence type="ECO:0000256" key="4">
    <source>
        <dbReference type="ARBA" id="ARBA00023163"/>
    </source>
</evidence>
<protein>
    <recommendedName>
        <fullName evidence="8">BZIP domain-containing protein</fullName>
    </recommendedName>
</protein>
<dbReference type="AlphaFoldDB" id="A0ABD2K956"/>
<evidence type="ECO:0000256" key="1">
    <source>
        <dbReference type="ARBA" id="ARBA00006882"/>
    </source>
</evidence>
<evidence type="ECO:0000256" key="2">
    <source>
        <dbReference type="ARBA" id="ARBA00023015"/>
    </source>
</evidence>
<dbReference type="InterPro" id="IPR004827">
    <property type="entry name" value="bZIP"/>
</dbReference>
<dbReference type="PROSITE" id="PS50217">
    <property type="entry name" value="BZIP"/>
    <property type="match status" value="1"/>
</dbReference>
<dbReference type="SMART" id="SM00338">
    <property type="entry name" value="BRLZ"/>
    <property type="match status" value="1"/>
</dbReference>
<evidence type="ECO:0000259" key="8">
    <source>
        <dbReference type="PROSITE" id="PS50217"/>
    </source>
</evidence>
<evidence type="ECO:0000313" key="10">
    <source>
        <dbReference type="Proteomes" id="UP001620645"/>
    </source>
</evidence>
<feature type="region of interest" description="Disordered" evidence="6">
    <location>
        <begin position="667"/>
        <end position="691"/>
    </location>
</feature>
<dbReference type="InterPro" id="IPR002112">
    <property type="entry name" value="Leuzip_Jun"/>
</dbReference>
<dbReference type="EMBL" id="JBICCN010000039">
    <property type="protein sequence ID" value="KAL3099421.1"/>
    <property type="molecule type" value="Genomic_DNA"/>
</dbReference>
<proteinExistence type="inferred from homology"/>
<keyword evidence="10" id="KW-1185">Reference proteome</keyword>
<evidence type="ECO:0000313" key="9">
    <source>
        <dbReference type="EMBL" id="KAL3099421.1"/>
    </source>
</evidence>
<feature type="domain" description="BZIP" evidence="8">
    <location>
        <begin position="434"/>
        <end position="497"/>
    </location>
</feature>
<accession>A0ABD2K956</accession>
<dbReference type="GO" id="GO:0003677">
    <property type="term" value="F:DNA binding"/>
    <property type="evidence" value="ECO:0007669"/>
    <property type="project" value="UniProtKB-KW"/>
</dbReference>
<keyword evidence="2" id="KW-0805">Transcription regulation</keyword>
<dbReference type="InterPro" id="IPR046347">
    <property type="entry name" value="bZIP_sf"/>
</dbReference>
<evidence type="ECO:0000256" key="7">
    <source>
        <dbReference type="SAM" id="Phobius"/>
    </source>
</evidence>
<keyword evidence="7" id="KW-0812">Transmembrane</keyword>
<sequence>MAESGCRDRSHLTLDLKGLKPTPNNDSGLSPIFTAMPLSPEKIQFGTQQQQQIQAHQPQQHHQILETPTPSNFFTKNPTSAQESFAEGFIEVFKKVQGSHATPINNSPSALKFLHTLFGHLSPNGTTKTFLGQEQHQPGIVSRLSPGTVAKDFLTQQQQQPIQQLPSPSGTANQQFLPGTDSSCALRLDVPQIVLTNTNNSNNNCGVNSDLISAAVAAAAAAATTAQQSQQSPQQQLNSPLSVGSTTAVVTGSAAGEDSSSPYSTAASSVNSVVDIGATTANTYMDYHLANLGQLSPAVTSAAGNNIAAGGVDFFQPQLAQFNSSAAIGLMAQQHQPKDIKREQQQPSNNAAVGIDHVILKQHAAAAATQLNGMPLVGMRGKLSSAARTNVLHSLQTHISAHHHNHNHHHNAKIDSYGGGRQNLKGADIGDQDMKKLERKRARNRLAASKCRQRKLQRITDLEQQVNEERERGSELQMQINQLQNVIRELEGRLKANEHHQQQHMKRTMTALVGKSLLGCGLIFSCFIITIYFISSCWRTDDAILPNSVPIILPSLIFDQQQHSAQNRSIHRRFTTSTTTFTTYPAQPPSYPIEPVGQAMPSLSYPIGPPQPPVLPSYPTVPQAPFAGTTSPTACECCCCSAYRSCPCRPSCPPCCGGTHTTSTTVTKETTTTTTTTDKTPKTTTPSSTPVTNPPLQPYHPCCLSLIINCPNNNCNCPPSSCFPYSHSGGCSTTEPCPIPPYLAGTGGYPIGMPPKFPAIFPPMPNYPGIPMPNYYPTMPRNPGIIYPPVGATNYPIIPPSPYAVSPLPNYPVGSLNSRGPAFAKAVDKTIVQTPTSAEEDFRAKFRRDRLSAADIGGPKKVKSGGVSQKTAFVFSTFISFGALILIV</sequence>
<dbReference type="SUPFAM" id="SSF57959">
    <property type="entry name" value="Leucine zipper domain"/>
    <property type="match status" value="1"/>
</dbReference>
<keyword evidence="3" id="KW-0238">DNA-binding</keyword>
<dbReference type="CDD" id="cd14696">
    <property type="entry name" value="bZIP_Jun"/>
    <property type="match status" value="1"/>
</dbReference>
<feature type="region of interest" description="Disordered" evidence="6">
    <location>
        <begin position="408"/>
        <end position="435"/>
    </location>
</feature>
<comment type="similarity">
    <text evidence="1">Belongs to the bZIP family. Jun subfamily.</text>
</comment>
<evidence type="ECO:0000256" key="6">
    <source>
        <dbReference type="SAM" id="MobiDB-lite"/>
    </source>
</evidence>
<dbReference type="PANTHER" id="PTHR11462">
    <property type="entry name" value="JUN TRANSCRIPTION FACTOR-RELATED"/>
    <property type="match status" value="1"/>
</dbReference>